<name>A0AA40FMV4_9HYME</name>
<accession>A0AA40FMV4</accession>
<dbReference type="AlphaFoldDB" id="A0AA40FMV4"/>
<gene>
    <name evidence="2" type="ORF">K0M31_010073</name>
</gene>
<keyword evidence="3" id="KW-1185">Reference proteome</keyword>
<protein>
    <submittedName>
        <fullName evidence="2">Uncharacterized protein</fullName>
    </submittedName>
</protein>
<dbReference type="Proteomes" id="UP001177670">
    <property type="component" value="Unassembled WGS sequence"/>
</dbReference>
<evidence type="ECO:0000313" key="3">
    <source>
        <dbReference type="Proteomes" id="UP001177670"/>
    </source>
</evidence>
<reference evidence="2" key="1">
    <citation type="submission" date="2021-10" db="EMBL/GenBank/DDBJ databases">
        <title>Melipona bicolor Genome sequencing and assembly.</title>
        <authorList>
            <person name="Araujo N.S."/>
            <person name="Arias M.C."/>
        </authorList>
    </citation>
    <scope>NUCLEOTIDE SEQUENCE</scope>
    <source>
        <strain evidence="2">USP_2M_L1-L4_2017</strain>
        <tissue evidence="2">Whole body</tissue>
    </source>
</reference>
<evidence type="ECO:0000256" key="1">
    <source>
        <dbReference type="SAM" id="MobiDB-lite"/>
    </source>
</evidence>
<dbReference type="EMBL" id="JAHYIQ010000025">
    <property type="protein sequence ID" value="KAK1121762.1"/>
    <property type="molecule type" value="Genomic_DNA"/>
</dbReference>
<comment type="caution">
    <text evidence="2">The sequence shown here is derived from an EMBL/GenBank/DDBJ whole genome shotgun (WGS) entry which is preliminary data.</text>
</comment>
<proteinExistence type="predicted"/>
<evidence type="ECO:0000313" key="2">
    <source>
        <dbReference type="EMBL" id="KAK1121762.1"/>
    </source>
</evidence>
<sequence length="99" mass="11217">MHSSEHLAKPKRKTPVQRHTGSTSFETIRDYLILRIDCTVRVSPEGSHVKLPRGDVICSVMAIGSENAERQKDLRTEGLPFTFRSMITECRVCQLCSLE</sequence>
<organism evidence="2 3">
    <name type="scientific">Melipona bicolor</name>
    <dbReference type="NCBI Taxonomy" id="60889"/>
    <lineage>
        <taxon>Eukaryota</taxon>
        <taxon>Metazoa</taxon>
        <taxon>Ecdysozoa</taxon>
        <taxon>Arthropoda</taxon>
        <taxon>Hexapoda</taxon>
        <taxon>Insecta</taxon>
        <taxon>Pterygota</taxon>
        <taxon>Neoptera</taxon>
        <taxon>Endopterygota</taxon>
        <taxon>Hymenoptera</taxon>
        <taxon>Apocrita</taxon>
        <taxon>Aculeata</taxon>
        <taxon>Apoidea</taxon>
        <taxon>Anthophila</taxon>
        <taxon>Apidae</taxon>
        <taxon>Melipona</taxon>
    </lineage>
</organism>
<feature type="region of interest" description="Disordered" evidence="1">
    <location>
        <begin position="1"/>
        <end position="22"/>
    </location>
</feature>